<sequence>MLALNAAIEAARAGEQGKGFAVVADEVRKLAEESSRATEKIAQILLDIKQEIASTKEGNDNQLSVIESSKQGIQQAKDSFHHLIDATRESSRKIVQLGDFVETMFQNGQGVIGVFEQMHRNIQSNAANSEQLLAMVEDVMGSLKQLRHLLDNMTDSKKIRASNYCFPLENIICSCTEAAGSGFFSFEKSIKLKNISFSFLISIVIVY</sequence>
<dbReference type="Proteomes" id="UP001225646">
    <property type="component" value="Unassembled WGS sequence"/>
</dbReference>
<evidence type="ECO:0000256" key="3">
    <source>
        <dbReference type="PROSITE-ProRule" id="PRU00284"/>
    </source>
</evidence>
<organism evidence="5 6">
    <name type="scientific">Aeribacillus alveayuensis</name>
    <dbReference type="NCBI Taxonomy" id="279215"/>
    <lineage>
        <taxon>Bacteria</taxon>
        <taxon>Bacillati</taxon>
        <taxon>Bacillota</taxon>
        <taxon>Bacilli</taxon>
        <taxon>Bacillales</taxon>
        <taxon>Bacillaceae</taxon>
        <taxon>Aeribacillus</taxon>
    </lineage>
</organism>
<proteinExistence type="inferred from homology"/>
<comment type="caution">
    <text evidence="5">The sequence shown here is derived from an EMBL/GenBank/DDBJ whole genome shotgun (WGS) entry which is preliminary data.</text>
</comment>
<reference evidence="5 6" key="1">
    <citation type="submission" date="2023-07" db="EMBL/GenBank/DDBJ databases">
        <title>Genomic Encyclopedia of Type Strains, Phase IV (KMG-IV): sequencing the most valuable type-strain genomes for metagenomic binning, comparative biology and taxonomic classification.</title>
        <authorList>
            <person name="Goeker M."/>
        </authorList>
    </citation>
    <scope>NUCLEOTIDE SEQUENCE [LARGE SCALE GENOMIC DNA]</scope>
    <source>
        <strain evidence="5 6">DSM 19092</strain>
    </source>
</reference>
<evidence type="ECO:0000256" key="1">
    <source>
        <dbReference type="ARBA" id="ARBA00023224"/>
    </source>
</evidence>
<dbReference type="PRINTS" id="PR00260">
    <property type="entry name" value="CHEMTRNSDUCR"/>
</dbReference>
<feature type="domain" description="Methyl-accepting transducer" evidence="4">
    <location>
        <begin position="1"/>
        <end position="140"/>
    </location>
</feature>
<dbReference type="Pfam" id="PF00015">
    <property type="entry name" value="MCPsignal"/>
    <property type="match status" value="1"/>
</dbReference>
<dbReference type="InterPro" id="IPR004089">
    <property type="entry name" value="MCPsignal_dom"/>
</dbReference>
<dbReference type="PANTHER" id="PTHR32089:SF112">
    <property type="entry name" value="LYSOZYME-LIKE PROTEIN-RELATED"/>
    <property type="match status" value="1"/>
</dbReference>
<gene>
    <name evidence="5" type="ORF">J2S06_002802</name>
</gene>
<dbReference type="InterPro" id="IPR004090">
    <property type="entry name" value="Chemotax_Me-accpt_rcpt"/>
</dbReference>
<keyword evidence="1 3" id="KW-0807">Transducer</keyword>
<protein>
    <submittedName>
        <fullName evidence="5">Methyl-accepting chemotaxis protein</fullName>
    </submittedName>
</protein>
<evidence type="ECO:0000256" key="2">
    <source>
        <dbReference type="ARBA" id="ARBA00029447"/>
    </source>
</evidence>
<evidence type="ECO:0000259" key="4">
    <source>
        <dbReference type="PROSITE" id="PS50111"/>
    </source>
</evidence>
<evidence type="ECO:0000313" key="6">
    <source>
        <dbReference type="Proteomes" id="UP001225646"/>
    </source>
</evidence>
<comment type="similarity">
    <text evidence="2">Belongs to the methyl-accepting chemotaxis (MCP) protein family.</text>
</comment>
<dbReference type="EMBL" id="JAUSTR010000021">
    <property type="protein sequence ID" value="MDQ0163692.1"/>
    <property type="molecule type" value="Genomic_DNA"/>
</dbReference>
<dbReference type="PROSITE" id="PS50111">
    <property type="entry name" value="CHEMOTAXIS_TRANSDUC_2"/>
    <property type="match status" value="1"/>
</dbReference>
<accession>A0ABT9VRS5</accession>
<evidence type="ECO:0000313" key="5">
    <source>
        <dbReference type="EMBL" id="MDQ0163692.1"/>
    </source>
</evidence>
<keyword evidence="6" id="KW-1185">Reference proteome</keyword>
<dbReference type="Gene3D" id="1.10.287.950">
    <property type="entry name" value="Methyl-accepting chemotaxis protein"/>
    <property type="match status" value="1"/>
</dbReference>
<name>A0ABT9VRS5_9BACI</name>
<dbReference type="SUPFAM" id="SSF58104">
    <property type="entry name" value="Methyl-accepting chemotaxis protein (MCP) signaling domain"/>
    <property type="match status" value="1"/>
</dbReference>
<dbReference type="PANTHER" id="PTHR32089">
    <property type="entry name" value="METHYL-ACCEPTING CHEMOTAXIS PROTEIN MCPB"/>
    <property type="match status" value="1"/>
</dbReference>